<comment type="caution">
    <text evidence="2">The sequence shown here is derived from an EMBL/GenBank/DDBJ whole genome shotgun (WGS) entry which is preliminary data.</text>
</comment>
<dbReference type="AlphaFoldDB" id="A0A438IXF6"/>
<organism evidence="2 3">
    <name type="scientific">Vitis vinifera</name>
    <name type="common">Grape</name>
    <dbReference type="NCBI Taxonomy" id="29760"/>
    <lineage>
        <taxon>Eukaryota</taxon>
        <taxon>Viridiplantae</taxon>
        <taxon>Streptophyta</taxon>
        <taxon>Embryophyta</taxon>
        <taxon>Tracheophyta</taxon>
        <taxon>Spermatophyta</taxon>
        <taxon>Magnoliopsida</taxon>
        <taxon>eudicotyledons</taxon>
        <taxon>Gunneridae</taxon>
        <taxon>Pentapetalae</taxon>
        <taxon>rosids</taxon>
        <taxon>Vitales</taxon>
        <taxon>Vitaceae</taxon>
        <taxon>Viteae</taxon>
        <taxon>Vitis</taxon>
    </lineage>
</organism>
<dbReference type="PANTHER" id="PTHR48449:SF1">
    <property type="entry name" value="DUF1985 DOMAIN-CONTAINING PROTEIN"/>
    <property type="match status" value="1"/>
</dbReference>
<accession>A0A438IXF6</accession>
<evidence type="ECO:0000256" key="1">
    <source>
        <dbReference type="SAM" id="MobiDB-lite"/>
    </source>
</evidence>
<reference evidence="2 3" key="1">
    <citation type="journal article" date="2018" name="PLoS Genet.">
        <title>Population sequencing reveals clonal diversity and ancestral inbreeding in the grapevine cultivar Chardonnay.</title>
        <authorList>
            <person name="Roach M.J."/>
            <person name="Johnson D.L."/>
            <person name="Bohlmann J."/>
            <person name="van Vuuren H.J."/>
            <person name="Jones S.J."/>
            <person name="Pretorius I.S."/>
            <person name="Schmidt S.A."/>
            <person name="Borneman A.R."/>
        </authorList>
    </citation>
    <scope>NUCLEOTIDE SEQUENCE [LARGE SCALE GENOMIC DNA]</scope>
    <source>
        <strain evidence="3">cv. Chardonnay</strain>
        <tissue evidence="2">Leaf</tissue>
    </source>
</reference>
<evidence type="ECO:0000313" key="3">
    <source>
        <dbReference type="Proteomes" id="UP000288805"/>
    </source>
</evidence>
<feature type="region of interest" description="Disordered" evidence="1">
    <location>
        <begin position="117"/>
        <end position="139"/>
    </location>
</feature>
<evidence type="ECO:0000313" key="2">
    <source>
        <dbReference type="EMBL" id="RVX01396.1"/>
    </source>
</evidence>
<protein>
    <submittedName>
        <fullName evidence="2">Uncharacterized protein</fullName>
    </submittedName>
</protein>
<proteinExistence type="predicted"/>
<feature type="compositionally biased region" description="Basic and acidic residues" evidence="1">
    <location>
        <begin position="126"/>
        <end position="139"/>
    </location>
</feature>
<sequence>MDMKWVALVDNLEAFNKYPCGGRGGGICYERTLFGFQRAMENRVSQYQDKNKAKREAIVEAYSLVGFPYAFQVWAYEAIPLIGLKYVTRVYESYPPILNWSGTSVPKSIEVEKVFLKPNCGPSPDPPDRRDSLLKEKKE</sequence>
<gene>
    <name evidence="2" type="ORF">CK203_031226</name>
</gene>
<dbReference type="PANTHER" id="PTHR48449">
    <property type="entry name" value="DUF1985 DOMAIN-CONTAINING PROTEIN"/>
    <property type="match status" value="1"/>
</dbReference>
<name>A0A438IXF6_VITVI</name>
<dbReference type="EMBL" id="QGNW01000076">
    <property type="protein sequence ID" value="RVX01396.1"/>
    <property type="molecule type" value="Genomic_DNA"/>
</dbReference>
<dbReference type="Proteomes" id="UP000288805">
    <property type="component" value="Unassembled WGS sequence"/>
</dbReference>